<reference evidence="2" key="1">
    <citation type="submission" date="2022-11" db="UniProtKB">
        <authorList>
            <consortium name="WormBaseParasite"/>
        </authorList>
    </citation>
    <scope>IDENTIFICATION</scope>
</reference>
<dbReference type="AlphaFoldDB" id="A0A915JRS0"/>
<accession>A0A915JRS0</accession>
<name>A0A915JRS0_ROMCU</name>
<proteinExistence type="predicted"/>
<keyword evidence="1" id="KW-1185">Reference proteome</keyword>
<evidence type="ECO:0000313" key="1">
    <source>
        <dbReference type="Proteomes" id="UP000887565"/>
    </source>
</evidence>
<dbReference type="WBParaSite" id="nRc.2.0.1.t28921-RA">
    <property type="protein sequence ID" value="nRc.2.0.1.t28921-RA"/>
    <property type="gene ID" value="nRc.2.0.1.g28921"/>
</dbReference>
<organism evidence="1 2">
    <name type="scientific">Romanomermis culicivorax</name>
    <name type="common">Nematode worm</name>
    <dbReference type="NCBI Taxonomy" id="13658"/>
    <lineage>
        <taxon>Eukaryota</taxon>
        <taxon>Metazoa</taxon>
        <taxon>Ecdysozoa</taxon>
        <taxon>Nematoda</taxon>
        <taxon>Enoplea</taxon>
        <taxon>Dorylaimia</taxon>
        <taxon>Mermithida</taxon>
        <taxon>Mermithoidea</taxon>
        <taxon>Mermithidae</taxon>
        <taxon>Romanomermis</taxon>
    </lineage>
</organism>
<evidence type="ECO:0000313" key="2">
    <source>
        <dbReference type="WBParaSite" id="nRc.2.0.1.t28921-RA"/>
    </source>
</evidence>
<protein>
    <submittedName>
        <fullName evidence="2">Uncharacterized protein</fullName>
    </submittedName>
</protein>
<sequence>MCHKYQCSGNRDYYKNRVVRETSHSSGNREFKASVREKRWSVKRDSREMGMVGKWRYNQSLTKEGEEESVQLLNRNNNSNSNTYDIQKRPIIVQSIGNETRSQIADPQNDILGFIPYQLRALSMPDVHVIAAKAPKMCCSIM</sequence>
<dbReference type="Proteomes" id="UP000887565">
    <property type="component" value="Unplaced"/>
</dbReference>